<name>A0A7D4Y8V7_BIFLI</name>
<keyword evidence="2" id="KW-1133">Transmembrane helix</keyword>
<evidence type="ECO:0000256" key="2">
    <source>
        <dbReference type="SAM" id="Phobius"/>
    </source>
</evidence>
<feature type="compositionally biased region" description="Acidic residues" evidence="1">
    <location>
        <begin position="79"/>
        <end position="92"/>
    </location>
</feature>
<organism evidence="3 4">
    <name type="scientific">Bifidobacterium longum subsp. infantis</name>
    <dbReference type="NCBI Taxonomy" id="1682"/>
    <lineage>
        <taxon>Bacteria</taxon>
        <taxon>Bacillati</taxon>
        <taxon>Actinomycetota</taxon>
        <taxon>Actinomycetes</taxon>
        <taxon>Bifidobacteriales</taxon>
        <taxon>Bifidobacteriaceae</taxon>
        <taxon>Bifidobacterium</taxon>
    </lineage>
</organism>
<feature type="transmembrane region" description="Helical" evidence="2">
    <location>
        <begin position="20"/>
        <end position="38"/>
    </location>
</feature>
<comment type="caution">
    <text evidence="3">The sequence shown here is derived from an EMBL/GenBank/DDBJ whole genome shotgun (WGS) entry which is preliminary data.</text>
</comment>
<sequence length="92" mass="10085">MTPPKNQPQEDPRNTWKRYVLGSICLLGAIATAVLFFLDLKNGWLRRAVTSAIATIVLLGYFVRAFPPADKSNAAASENMDDSGSERDDDNA</sequence>
<dbReference type="Proteomes" id="UP000551316">
    <property type="component" value="Unassembled WGS sequence"/>
</dbReference>
<keyword evidence="2" id="KW-0812">Transmembrane</keyword>
<evidence type="ECO:0000313" key="4">
    <source>
        <dbReference type="Proteomes" id="UP000551316"/>
    </source>
</evidence>
<protein>
    <submittedName>
        <fullName evidence="3">Uncharacterized protein</fullName>
    </submittedName>
</protein>
<feature type="region of interest" description="Disordered" evidence="1">
    <location>
        <begin position="72"/>
        <end position="92"/>
    </location>
</feature>
<proteinExistence type="predicted"/>
<accession>A0A7D4Y8V7</accession>
<dbReference type="RefSeq" id="WP_032745439.1">
    <property type="nucleotide sequence ID" value="NZ_BCYF01000083.1"/>
</dbReference>
<evidence type="ECO:0000256" key="1">
    <source>
        <dbReference type="SAM" id="MobiDB-lite"/>
    </source>
</evidence>
<keyword evidence="2" id="KW-0472">Membrane</keyword>
<gene>
    <name evidence="3" type="ORF">HNS28_02450</name>
</gene>
<reference evidence="3 4" key="1">
    <citation type="submission" date="2020-05" db="EMBL/GenBank/DDBJ databases">
        <title>Draft Genome Sequence of Bifidobacterium longum subsp. Infantis BI-G201, a Commercialization Strain.</title>
        <authorList>
            <person name="Song J."/>
            <person name="Xu Y."/>
            <person name="Han D."/>
            <person name="Teng Q."/>
            <person name="Jiang D."/>
            <person name="Liu Q."/>
        </authorList>
    </citation>
    <scope>NUCLEOTIDE SEQUENCE [LARGE SCALE GENOMIC DNA]</scope>
    <source>
        <strain evidence="3 4">BI-G201</strain>
    </source>
</reference>
<dbReference type="EMBL" id="JABNND010000005">
    <property type="protein sequence ID" value="NQX50366.1"/>
    <property type="molecule type" value="Genomic_DNA"/>
</dbReference>
<dbReference type="AlphaFoldDB" id="A0A7D4Y8V7"/>
<evidence type="ECO:0000313" key="3">
    <source>
        <dbReference type="EMBL" id="NQX50366.1"/>
    </source>
</evidence>
<feature type="transmembrane region" description="Helical" evidence="2">
    <location>
        <begin position="44"/>
        <end position="63"/>
    </location>
</feature>